<dbReference type="OrthoDB" id="311329at2"/>
<sequence length="446" mass="48489">MSGAQVRAQNVAEAWQPPVLTSERYDEDWSRMADPAVRAQHWTGQFKYIPLGEDAHLTTGAELRTRFEDTIAPVSGTGDDGYLWLRLLPYADLHVGRVRAFVEPVAAYAVGVRGGPGPTDATGIDLLQGFADVAIPLGTDTTLTFRAGRQQLALGTERLVGTRYGPNVPLAYDGGRAILHSASWRTTAFWLRPVESRSGNFDDRSSPTRMLWGVYASHRGGRNFEFYYLGFRNRNARYSRGTGVEMRHTVGTRAFGTQGPWSWNAEAMGQFGSFADVAIRTWSVSLEGRHGWAKVPFAPAVTLRTSLISGDNAHGHGTLGAFNAMFPKGKYFGELSPVGPRNLINIHAILTLAPAPRLTASLAALAYWRMRGTDGVYDVPGNLIGLPADGRGRFIGGQIESALSFRATQELTLSAAASVMRPGATLHALGRTHDIGLIGLEANFRF</sequence>
<dbReference type="Pfam" id="PF13372">
    <property type="entry name" value="Alginate_exp"/>
    <property type="match status" value="1"/>
</dbReference>
<comment type="caution">
    <text evidence="2">The sequence shown here is derived from an EMBL/GenBank/DDBJ whole genome shotgun (WGS) entry which is preliminary data.</text>
</comment>
<dbReference type="HOGENOM" id="CLU_035025_0_0_5"/>
<name>F1ZC07_9SPHN</name>
<keyword evidence="3" id="KW-1185">Reference proteome</keyword>
<dbReference type="eggNOG" id="ENOG502Z7RB">
    <property type="taxonomic scope" value="Bacteria"/>
</dbReference>
<dbReference type="Gene3D" id="2.40.160.100">
    <property type="match status" value="1"/>
</dbReference>
<evidence type="ECO:0000259" key="1">
    <source>
        <dbReference type="Pfam" id="PF13372"/>
    </source>
</evidence>
<dbReference type="EMBL" id="AEWJ01000052">
    <property type="protein sequence ID" value="EGD57856.1"/>
    <property type="molecule type" value="Genomic_DNA"/>
</dbReference>
<dbReference type="RefSeq" id="WP_008070767.1">
    <property type="nucleotide sequence ID" value="NZ_AQWK01000007.1"/>
</dbReference>
<reference evidence="2 3" key="1">
    <citation type="journal article" date="2012" name="J. Bacteriol.">
        <title>Draft Genome Sequence of Novosphingobium nitrogenifigens Y88T.</title>
        <authorList>
            <person name="Strabala T.J."/>
            <person name="Macdonald L."/>
            <person name="Liu V."/>
            <person name="Smit A.M."/>
        </authorList>
    </citation>
    <scope>NUCLEOTIDE SEQUENCE [LARGE SCALE GENOMIC DNA]</scope>
    <source>
        <strain evidence="2 3">DSM 19370</strain>
    </source>
</reference>
<protein>
    <recommendedName>
        <fullName evidence="1">Alginate export domain-containing protein</fullName>
    </recommendedName>
</protein>
<dbReference type="InParanoid" id="F1ZC07"/>
<dbReference type="Proteomes" id="UP000004728">
    <property type="component" value="Unassembled WGS sequence"/>
</dbReference>
<proteinExistence type="predicted"/>
<dbReference type="InterPro" id="IPR053728">
    <property type="entry name" value="Alginate_Permeability_Chnl"/>
</dbReference>
<feature type="domain" description="Alginate export" evidence="1">
    <location>
        <begin position="57"/>
        <end position="428"/>
    </location>
</feature>
<dbReference type="STRING" id="983920.Y88_3183"/>
<accession>F1ZC07</accession>
<organism evidence="2 3">
    <name type="scientific">Novosphingobium nitrogenifigens DSM 19370</name>
    <dbReference type="NCBI Taxonomy" id="983920"/>
    <lineage>
        <taxon>Bacteria</taxon>
        <taxon>Pseudomonadati</taxon>
        <taxon>Pseudomonadota</taxon>
        <taxon>Alphaproteobacteria</taxon>
        <taxon>Sphingomonadales</taxon>
        <taxon>Sphingomonadaceae</taxon>
        <taxon>Novosphingobium</taxon>
    </lineage>
</organism>
<dbReference type="InterPro" id="IPR025388">
    <property type="entry name" value="Alginate_export_dom"/>
</dbReference>
<evidence type="ECO:0000313" key="3">
    <source>
        <dbReference type="Proteomes" id="UP000004728"/>
    </source>
</evidence>
<gene>
    <name evidence="2" type="ORF">Y88_3183</name>
</gene>
<dbReference type="AlphaFoldDB" id="F1ZC07"/>
<evidence type="ECO:0000313" key="2">
    <source>
        <dbReference type="EMBL" id="EGD57856.1"/>
    </source>
</evidence>